<dbReference type="InterPro" id="IPR036388">
    <property type="entry name" value="WH-like_DNA-bd_sf"/>
</dbReference>
<dbReference type="SUPFAM" id="SSF46785">
    <property type="entry name" value="Winged helix' DNA-binding domain"/>
    <property type="match status" value="1"/>
</dbReference>
<dbReference type="Pfam" id="PF00480">
    <property type="entry name" value="ROK"/>
    <property type="match status" value="1"/>
</dbReference>
<reference evidence="2 3" key="1">
    <citation type="submission" date="2019-10" db="EMBL/GenBank/DDBJ databases">
        <title>Genome sequence of Luteimicrobium xylanilyticum HY-24.</title>
        <authorList>
            <person name="Kim D.Y."/>
            <person name="Park H.-Y."/>
        </authorList>
    </citation>
    <scope>NUCLEOTIDE SEQUENCE [LARGE SCALE GENOMIC DNA]</scope>
    <source>
        <strain evidence="2 3">HY-24</strain>
    </source>
</reference>
<dbReference type="InterPro" id="IPR000600">
    <property type="entry name" value="ROK"/>
</dbReference>
<dbReference type="Gene3D" id="3.30.420.40">
    <property type="match status" value="2"/>
</dbReference>
<dbReference type="AlphaFoldDB" id="A0A5P9QE32"/>
<sequence>MELPGVATPKARQASLREHNLALVARSVFGSPEPLSRAAVALATGLTRATVGSLVDQLVAGRVVAELAPAPGQVGRPAVPLVPASRTVVGLGLEVNVDYVGVRALDLSGATVAERIEGAPGAAPADFSGSDPVRVLARLGDLARDVVAEVEADGMQVAGTRLALPGLVDARAGFLQVAPNLGWESLAPVPLLGLLPASVEIANEANLAGLAQLPFGQFASSGHDGTTFVHVSGDVGIGAAIVLDGELYLGRHGWAGEIGHVVVDPAGPRCRCGATGCLEQLAGKDAILRGLGLEASVAARPDGAASGDLTPVLEALAGGGEPGERARAVVGRAGKALGTALSTLVNLLDLDTVFLGGVYATLAEDLRPQLEAELRTRVLASPWERIVVRPAPVSGYAALMGGARAVLRDLVQAPSDFLETLERL</sequence>
<dbReference type="KEGG" id="lxl:KDY119_03256"/>
<dbReference type="OrthoDB" id="5174513at2"/>
<dbReference type="PANTHER" id="PTHR18964:SF149">
    <property type="entry name" value="BIFUNCTIONAL UDP-N-ACETYLGLUCOSAMINE 2-EPIMERASE_N-ACETYLMANNOSAMINE KINASE"/>
    <property type="match status" value="1"/>
</dbReference>
<dbReference type="Gene3D" id="1.10.10.10">
    <property type="entry name" value="Winged helix-like DNA-binding domain superfamily/Winged helix DNA-binding domain"/>
    <property type="match status" value="1"/>
</dbReference>
<dbReference type="PANTHER" id="PTHR18964">
    <property type="entry name" value="ROK (REPRESSOR, ORF, KINASE) FAMILY"/>
    <property type="match status" value="1"/>
</dbReference>
<comment type="similarity">
    <text evidence="1">Belongs to the ROK (NagC/XylR) family.</text>
</comment>
<evidence type="ECO:0000256" key="1">
    <source>
        <dbReference type="ARBA" id="ARBA00006479"/>
    </source>
</evidence>
<dbReference type="EMBL" id="CP045529">
    <property type="protein sequence ID" value="QFU99721.1"/>
    <property type="molecule type" value="Genomic_DNA"/>
</dbReference>
<name>A0A5P9QE32_9MICO</name>
<dbReference type="InterPro" id="IPR036390">
    <property type="entry name" value="WH_DNA-bd_sf"/>
</dbReference>
<dbReference type="InterPro" id="IPR043129">
    <property type="entry name" value="ATPase_NBD"/>
</dbReference>
<dbReference type="RefSeq" id="WP_036947533.1">
    <property type="nucleotide sequence ID" value="NZ_BAABIH010000016.1"/>
</dbReference>
<keyword evidence="3" id="KW-1185">Reference proteome</keyword>
<gene>
    <name evidence="2" type="ORF">KDY119_03256</name>
</gene>
<dbReference type="SUPFAM" id="SSF53067">
    <property type="entry name" value="Actin-like ATPase domain"/>
    <property type="match status" value="2"/>
</dbReference>
<evidence type="ECO:0000313" key="3">
    <source>
        <dbReference type="Proteomes" id="UP000326702"/>
    </source>
</evidence>
<protein>
    <submittedName>
        <fullName evidence="2">Xylose repressor</fullName>
    </submittedName>
</protein>
<evidence type="ECO:0000313" key="2">
    <source>
        <dbReference type="EMBL" id="QFU99721.1"/>
    </source>
</evidence>
<accession>A0A5P9QE32</accession>
<proteinExistence type="inferred from homology"/>
<organism evidence="2 3">
    <name type="scientific">Luteimicrobium xylanilyticum</name>
    <dbReference type="NCBI Taxonomy" id="1133546"/>
    <lineage>
        <taxon>Bacteria</taxon>
        <taxon>Bacillati</taxon>
        <taxon>Actinomycetota</taxon>
        <taxon>Actinomycetes</taxon>
        <taxon>Micrococcales</taxon>
        <taxon>Luteimicrobium</taxon>
    </lineage>
</organism>
<dbReference type="Proteomes" id="UP000326702">
    <property type="component" value="Chromosome"/>
</dbReference>